<organism evidence="13 14">
    <name type="scientific">Flavobacterium ardleyense</name>
    <dbReference type="NCBI Taxonomy" id="2038737"/>
    <lineage>
        <taxon>Bacteria</taxon>
        <taxon>Pseudomonadati</taxon>
        <taxon>Bacteroidota</taxon>
        <taxon>Flavobacteriia</taxon>
        <taxon>Flavobacteriales</taxon>
        <taxon>Flavobacteriaceae</taxon>
        <taxon>Flavobacterium</taxon>
    </lineage>
</organism>
<dbReference type="Pfam" id="PF07715">
    <property type="entry name" value="Plug"/>
    <property type="match status" value="1"/>
</dbReference>
<comment type="caution">
    <text evidence="13">The sequence shown here is derived from an EMBL/GenBank/DDBJ whole genome shotgun (WGS) entry which is preliminary data.</text>
</comment>
<keyword evidence="10" id="KW-0732">Signal</keyword>
<dbReference type="SUPFAM" id="SSF56935">
    <property type="entry name" value="Porins"/>
    <property type="match status" value="1"/>
</dbReference>
<dbReference type="Gene3D" id="2.170.130.10">
    <property type="entry name" value="TonB-dependent receptor, plug domain"/>
    <property type="match status" value="1"/>
</dbReference>
<feature type="domain" description="TonB-dependent receptor plug" evidence="12">
    <location>
        <begin position="114"/>
        <end position="231"/>
    </location>
</feature>
<keyword evidence="5 9" id="KW-0798">TonB box</keyword>
<dbReference type="NCBIfam" id="TIGR04056">
    <property type="entry name" value="OMP_RagA_SusC"/>
    <property type="match status" value="1"/>
</dbReference>
<dbReference type="InterPro" id="IPR036942">
    <property type="entry name" value="Beta-barrel_TonB_sf"/>
</dbReference>
<evidence type="ECO:0000313" key="14">
    <source>
        <dbReference type="Proteomes" id="UP001597549"/>
    </source>
</evidence>
<keyword evidence="14" id="KW-1185">Reference proteome</keyword>
<dbReference type="InterPro" id="IPR000531">
    <property type="entry name" value="Beta-barrel_TonB"/>
</dbReference>
<evidence type="ECO:0000256" key="1">
    <source>
        <dbReference type="ARBA" id="ARBA00004571"/>
    </source>
</evidence>
<evidence type="ECO:0000256" key="6">
    <source>
        <dbReference type="ARBA" id="ARBA00023136"/>
    </source>
</evidence>
<evidence type="ECO:0000256" key="3">
    <source>
        <dbReference type="ARBA" id="ARBA00022452"/>
    </source>
</evidence>
<evidence type="ECO:0000259" key="12">
    <source>
        <dbReference type="Pfam" id="PF07715"/>
    </source>
</evidence>
<reference evidence="14" key="1">
    <citation type="journal article" date="2019" name="Int. J. Syst. Evol. Microbiol.">
        <title>The Global Catalogue of Microorganisms (GCM) 10K type strain sequencing project: providing services to taxonomists for standard genome sequencing and annotation.</title>
        <authorList>
            <consortium name="The Broad Institute Genomics Platform"/>
            <consortium name="The Broad Institute Genome Sequencing Center for Infectious Disease"/>
            <person name="Wu L."/>
            <person name="Ma J."/>
        </authorList>
    </citation>
    <scope>NUCLEOTIDE SEQUENCE [LARGE SCALE GENOMIC DNA]</scope>
    <source>
        <strain evidence="14">KCTC 52644</strain>
    </source>
</reference>
<sequence>MRSKILGALTLLFVLATQLNFAQIRAVSGTVTDQSGEALAGVAVMIKGTNGGAQTDLDGKFTIQATTSQTLVFSYLGMKNTEVLASSTVLNIKMQDDATELDNIVVVGYGVQKRSEVTGSISSIKAKDIQNLVTPSFDSQLAGRASGVQVTTNTGVIGEAPRIRIRGVASIGSGNYPLIILDGMPIYTGDLGGQASNNALGDINPSDIETFEILKDGAATAIYGSRAANGVIIITTKKGKKGELEVNYSTTVGFASAIKTFDLLKTSDFLTIANEKRTNRAQTPWAFGNTYDTDWQDAVLNKSAAQIDHNLSLSGGTNTTRYYMSLGYTEQDGVAKANAMDRYTIRLNLDTDVNKWLKVGGTASLTRTTYTGLNTGRGSLSGNMFNAIRQLPNTPIYNPSHPTGYNLGGGANDNSFVGKWDNTDLVGDNITNIIYILDNNRYKSEVNRSIVNLFASANIYEGLNYRMQVAADKAMTNGFLYWNPVHGDGAGSNGFIQNDNTDLTRWNWQHVFNYKKTFLENHNLGLTAVAEYQKETNKSFYGRGRGLLDAFYNQNLVTSSYENQESGGGVNEEGIISYIGRATYNYKEKYFLQGSIRRDGISKLSDNTRWNNFTGYSVGWNIAKESFFTSIEDYVNEFKVRASYSEVGNTEIGSYPYLGLTSASPYATSNGIAFTQFGNDALLWETSKKTDFGVDFAFLNNRLTLTADYFNNDIDGLILQVPVAASLGVPSNIIRKNIGAMFNRGYEFSANLNAIDKDNFSWNVNANLTLTKNEVTSLPNGQDILGGTFSDVNINPNLIIREGESINSIYGIRYWGVNPANGNPVYYKADGSLVQGNLDTTNYKEFDPANPADISQPATLNFVTDKVILGNSLPTYFGAVTNTFRYKNLDLSFLVRFSGGNKIFNATARELMTQNFNNNSTDIIGRWQSVAEPGDGVTPRLYASSNTFTNLSGHATSRFLEDGSFVSLDNISLGYSLPKEVTDKLRVKGFRLFVQAQNMLIFTKYDGLNPEMETGGVDLNGTPRSKIISMGLNVKL</sequence>
<dbReference type="InterPro" id="IPR037066">
    <property type="entry name" value="Plug_dom_sf"/>
</dbReference>
<protein>
    <submittedName>
        <fullName evidence="13">SusC/RagA family TonB-linked outer membrane protein</fullName>
    </submittedName>
</protein>
<dbReference type="SUPFAM" id="SSF49464">
    <property type="entry name" value="Carboxypeptidase regulatory domain-like"/>
    <property type="match status" value="1"/>
</dbReference>
<accession>A0ABW5Z4Q8</accession>
<keyword evidence="3 8" id="KW-1134">Transmembrane beta strand</keyword>
<dbReference type="Gene3D" id="2.60.40.1120">
    <property type="entry name" value="Carboxypeptidase-like, regulatory domain"/>
    <property type="match status" value="1"/>
</dbReference>
<proteinExistence type="inferred from homology"/>
<dbReference type="EMBL" id="JBHUOL010000003">
    <property type="protein sequence ID" value="MFD2907306.1"/>
    <property type="molecule type" value="Genomic_DNA"/>
</dbReference>
<keyword evidence="6 8" id="KW-0472">Membrane</keyword>
<feature type="signal peptide" evidence="10">
    <location>
        <begin position="1"/>
        <end position="22"/>
    </location>
</feature>
<evidence type="ECO:0000256" key="4">
    <source>
        <dbReference type="ARBA" id="ARBA00022692"/>
    </source>
</evidence>
<evidence type="ECO:0000256" key="7">
    <source>
        <dbReference type="ARBA" id="ARBA00023237"/>
    </source>
</evidence>
<keyword evidence="2 8" id="KW-0813">Transport</keyword>
<dbReference type="InterPro" id="IPR008969">
    <property type="entry name" value="CarboxyPept-like_regulatory"/>
</dbReference>
<comment type="similarity">
    <text evidence="8 9">Belongs to the TonB-dependent receptor family.</text>
</comment>
<dbReference type="InterPro" id="IPR039426">
    <property type="entry name" value="TonB-dep_rcpt-like"/>
</dbReference>
<dbReference type="Pfam" id="PF00593">
    <property type="entry name" value="TonB_dep_Rec_b-barrel"/>
    <property type="match status" value="1"/>
</dbReference>
<feature type="domain" description="TonB-dependent receptor-like beta-barrel" evidence="11">
    <location>
        <begin position="402"/>
        <end position="842"/>
    </location>
</feature>
<keyword evidence="7 8" id="KW-0998">Cell outer membrane</keyword>
<dbReference type="InterPro" id="IPR023997">
    <property type="entry name" value="TonB-dep_OMP_SusC/RagA_CS"/>
</dbReference>
<evidence type="ECO:0000256" key="8">
    <source>
        <dbReference type="PROSITE-ProRule" id="PRU01360"/>
    </source>
</evidence>
<dbReference type="PROSITE" id="PS52016">
    <property type="entry name" value="TONB_DEPENDENT_REC_3"/>
    <property type="match status" value="1"/>
</dbReference>
<evidence type="ECO:0000256" key="5">
    <source>
        <dbReference type="ARBA" id="ARBA00023077"/>
    </source>
</evidence>
<evidence type="ECO:0000256" key="2">
    <source>
        <dbReference type="ARBA" id="ARBA00022448"/>
    </source>
</evidence>
<dbReference type="Pfam" id="PF13715">
    <property type="entry name" value="CarbopepD_reg_2"/>
    <property type="match status" value="1"/>
</dbReference>
<keyword evidence="4 8" id="KW-0812">Transmembrane</keyword>
<dbReference type="InterPro" id="IPR012910">
    <property type="entry name" value="Plug_dom"/>
</dbReference>
<dbReference type="NCBIfam" id="TIGR04057">
    <property type="entry name" value="SusC_RagA_signa"/>
    <property type="match status" value="1"/>
</dbReference>
<name>A0ABW5Z4Q8_9FLAO</name>
<comment type="subcellular location">
    <subcellularLocation>
        <location evidence="1 8">Cell outer membrane</location>
        <topology evidence="1 8">Multi-pass membrane protein</topology>
    </subcellularLocation>
</comment>
<evidence type="ECO:0000313" key="13">
    <source>
        <dbReference type="EMBL" id="MFD2907306.1"/>
    </source>
</evidence>
<dbReference type="RefSeq" id="WP_379803269.1">
    <property type="nucleotide sequence ID" value="NZ_JBHUOL010000003.1"/>
</dbReference>
<feature type="chain" id="PRO_5045891074" evidence="10">
    <location>
        <begin position="23"/>
        <end position="1036"/>
    </location>
</feature>
<evidence type="ECO:0000259" key="11">
    <source>
        <dbReference type="Pfam" id="PF00593"/>
    </source>
</evidence>
<evidence type="ECO:0000256" key="9">
    <source>
        <dbReference type="RuleBase" id="RU003357"/>
    </source>
</evidence>
<dbReference type="Gene3D" id="2.40.170.20">
    <property type="entry name" value="TonB-dependent receptor, beta-barrel domain"/>
    <property type="match status" value="1"/>
</dbReference>
<dbReference type="InterPro" id="IPR023996">
    <property type="entry name" value="TonB-dep_OMP_SusC/RagA"/>
</dbReference>
<dbReference type="Proteomes" id="UP001597549">
    <property type="component" value="Unassembled WGS sequence"/>
</dbReference>
<gene>
    <name evidence="13" type="ORF">ACFSX9_01020</name>
</gene>
<evidence type="ECO:0000256" key="10">
    <source>
        <dbReference type="SAM" id="SignalP"/>
    </source>
</evidence>